<feature type="region of interest" description="Disordered" evidence="1">
    <location>
        <begin position="70"/>
        <end position="105"/>
    </location>
</feature>
<organism evidence="2">
    <name type="scientific">Brassica napus</name>
    <name type="common">Rape</name>
    <dbReference type="NCBI Taxonomy" id="3708"/>
    <lineage>
        <taxon>Eukaryota</taxon>
        <taxon>Viridiplantae</taxon>
        <taxon>Streptophyta</taxon>
        <taxon>Embryophyta</taxon>
        <taxon>Tracheophyta</taxon>
        <taxon>Spermatophyta</taxon>
        <taxon>Magnoliopsida</taxon>
        <taxon>eudicotyledons</taxon>
        <taxon>Gunneridae</taxon>
        <taxon>Pentapetalae</taxon>
        <taxon>rosids</taxon>
        <taxon>malvids</taxon>
        <taxon>Brassicales</taxon>
        <taxon>Brassicaceae</taxon>
        <taxon>Brassiceae</taxon>
        <taxon>Brassica</taxon>
    </lineage>
</organism>
<evidence type="ECO:0000313" key="2">
    <source>
        <dbReference type="EMBL" id="CAF1859957.1"/>
    </source>
</evidence>
<feature type="compositionally biased region" description="Basic residues" evidence="1">
    <location>
        <begin position="71"/>
        <end position="87"/>
    </location>
</feature>
<dbReference type="EMBL" id="HG994368">
    <property type="protein sequence ID" value="CAF1859957.1"/>
    <property type="molecule type" value="Genomic_DNA"/>
</dbReference>
<dbReference type="AlphaFoldDB" id="A0A816K2C1"/>
<reference evidence="2" key="1">
    <citation type="submission" date="2021-01" db="EMBL/GenBank/DDBJ databases">
        <authorList>
            <consortium name="Genoscope - CEA"/>
            <person name="William W."/>
        </authorList>
    </citation>
    <scope>NUCLEOTIDE SEQUENCE</scope>
</reference>
<accession>A0A816K2C1</accession>
<evidence type="ECO:0000256" key="1">
    <source>
        <dbReference type="SAM" id="MobiDB-lite"/>
    </source>
</evidence>
<protein>
    <submittedName>
        <fullName evidence="2">(rape) hypothetical protein</fullName>
    </submittedName>
</protein>
<proteinExistence type="predicted"/>
<dbReference type="Proteomes" id="UP001295469">
    <property type="component" value="Chromosome C04"/>
</dbReference>
<name>A0A816K2C1_BRANA</name>
<gene>
    <name evidence="2" type="ORF">DARMORV10_C04P49690.1</name>
</gene>
<sequence>MEFKVEKENATAVRHHHHRSSLPPSLLRYVFTGVARTTVTLVITNIARSHNHRHLSHQPSLVTTTITSQIRLHRSRHHNRHAPHNHNRSLPPPPYSEAVSLETLQ</sequence>